<dbReference type="Pfam" id="PF22022">
    <property type="entry name" value="Phage_int_M"/>
    <property type="match status" value="1"/>
</dbReference>
<evidence type="ECO:0000313" key="8">
    <source>
        <dbReference type="Proteomes" id="UP000694001"/>
    </source>
</evidence>
<evidence type="ECO:0000313" key="7">
    <source>
        <dbReference type="EMBL" id="QXM24811.1"/>
    </source>
</evidence>
<feature type="domain" description="Core-binding (CB)" evidence="6">
    <location>
        <begin position="106"/>
        <end position="187"/>
    </location>
</feature>
<dbReference type="InterPro" id="IPR025166">
    <property type="entry name" value="Integrase_DNA_bind_dom"/>
</dbReference>
<dbReference type="InterPro" id="IPR050808">
    <property type="entry name" value="Phage_Integrase"/>
</dbReference>
<evidence type="ECO:0000259" key="6">
    <source>
        <dbReference type="PROSITE" id="PS51900"/>
    </source>
</evidence>
<protein>
    <submittedName>
        <fullName evidence="7">Integrase arm-type DNA-binding domain-containing protein</fullName>
    </submittedName>
</protein>
<dbReference type="PANTHER" id="PTHR30629">
    <property type="entry name" value="PROPHAGE INTEGRASE"/>
    <property type="match status" value="1"/>
</dbReference>
<feature type="region of interest" description="Disordered" evidence="4">
    <location>
        <begin position="358"/>
        <end position="416"/>
    </location>
</feature>
<dbReference type="GO" id="GO:0006310">
    <property type="term" value="P:DNA recombination"/>
    <property type="evidence" value="ECO:0007669"/>
    <property type="project" value="InterPro"/>
</dbReference>
<evidence type="ECO:0000259" key="5">
    <source>
        <dbReference type="PROSITE" id="PS51898"/>
    </source>
</evidence>
<reference evidence="7" key="1">
    <citation type="submission" date="2021-06" db="EMBL/GenBank/DDBJ databases">
        <title>Elioraea tepida, sp. nov., a moderately thermophilic aerobic anoxygenic phototrophic bacterium isolated from an alkaline siliceous hot spring mat community in Yellowstone National Park, WY, USA.</title>
        <authorList>
            <person name="Saini M.K."/>
            <person name="Yoshida S."/>
            <person name="Sebastian A."/>
            <person name="Hirose S."/>
            <person name="Hara E."/>
            <person name="Tamaki H."/>
            <person name="Soulier N.T."/>
            <person name="Albert I."/>
            <person name="Hanada S."/>
            <person name="Bryant D.A."/>
            <person name="Tank M."/>
        </authorList>
    </citation>
    <scope>NUCLEOTIDE SEQUENCE</scope>
    <source>
        <strain evidence="7">MS-P2</strain>
    </source>
</reference>
<feature type="domain" description="Tyr recombinase" evidence="5">
    <location>
        <begin position="215"/>
        <end position="416"/>
    </location>
</feature>
<keyword evidence="8" id="KW-1185">Reference proteome</keyword>
<evidence type="ECO:0000256" key="2">
    <source>
        <dbReference type="ARBA" id="ARBA00022908"/>
    </source>
</evidence>
<dbReference type="InterPro" id="IPR053876">
    <property type="entry name" value="Phage_int_M"/>
</dbReference>
<dbReference type="InterPro" id="IPR044068">
    <property type="entry name" value="CB"/>
</dbReference>
<dbReference type="GO" id="GO:0003677">
    <property type="term" value="F:DNA binding"/>
    <property type="evidence" value="ECO:0007669"/>
    <property type="project" value="UniProtKB-UniRule"/>
</dbReference>
<dbReference type="KEGG" id="elio:KO353_00585"/>
<evidence type="ECO:0000256" key="3">
    <source>
        <dbReference type="PROSITE-ProRule" id="PRU01248"/>
    </source>
</evidence>
<name>A0A975U1S5_9PROT</name>
<gene>
    <name evidence="7" type="ORF">KO353_00585</name>
</gene>
<dbReference type="AlphaFoldDB" id="A0A975U1S5"/>
<dbReference type="PROSITE" id="PS51898">
    <property type="entry name" value="TYR_RECOMBINASE"/>
    <property type="match status" value="1"/>
</dbReference>
<dbReference type="GO" id="GO:0015074">
    <property type="term" value="P:DNA integration"/>
    <property type="evidence" value="ECO:0007669"/>
    <property type="project" value="UniProtKB-KW"/>
</dbReference>
<dbReference type="InterPro" id="IPR002104">
    <property type="entry name" value="Integrase_catalytic"/>
</dbReference>
<dbReference type="RefSeq" id="WP_218285868.1">
    <property type="nucleotide sequence ID" value="NZ_CP076448.1"/>
</dbReference>
<dbReference type="PROSITE" id="PS51900">
    <property type="entry name" value="CB"/>
    <property type="match status" value="1"/>
</dbReference>
<dbReference type="Pfam" id="PF13356">
    <property type="entry name" value="Arm-DNA-bind_3"/>
    <property type="match status" value="1"/>
</dbReference>
<feature type="compositionally biased region" description="Basic and acidic residues" evidence="4">
    <location>
        <begin position="388"/>
        <end position="399"/>
    </location>
</feature>
<evidence type="ECO:0000256" key="1">
    <source>
        <dbReference type="ARBA" id="ARBA00008857"/>
    </source>
</evidence>
<organism evidence="7 8">
    <name type="scientific">Elioraea tepida</name>
    <dbReference type="NCBI Taxonomy" id="2843330"/>
    <lineage>
        <taxon>Bacteria</taxon>
        <taxon>Pseudomonadati</taxon>
        <taxon>Pseudomonadota</taxon>
        <taxon>Alphaproteobacteria</taxon>
        <taxon>Acetobacterales</taxon>
        <taxon>Elioraeaceae</taxon>
        <taxon>Elioraea</taxon>
    </lineage>
</organism>
<keyword evidence="3 7" id="KW-0238">DNA-binding</keyword>
<accession>A0A975U1S5</accession>
<dbReference type="Proteomes" id="UP000694001">
    <property type="component" value="Chromosome"/>
</dbReference>
<sequence length="416" mass="45792">MPNLDNRIILAAQPKATPYRLFDGKGLFLVVKPSGAKAWMLRVQVAGKRHDVGLGGYPTVSLKEAREKAETMRKQARAGIDPIEEREAARREREAARKALEEAQACTFRAVAEACIQSQAPGWKDRKTAVMWRNSLERWAYPEIGDMPVAAIDKHAVMRAISAVWRERPATARKVLRRIGAVLRYAAAHGWRANDNPADARMLRNMGLPALPGGRNLPSLSWARIPLFWVALDNVEGMGAAALRFAILTALRSGEVRKARWNWISFEGPVPVLTVPGEAMKGKRSAEVLPHRVPLAPAALEVLARAYREATGLPCTVAELPKRAALAGKALIFPSATRRTPISDMTMSAVMRRMNADCPRGAPPPWRDADGRDAVPHGMRSSFSTWVDDGHPAEREAAERALGSGPIDRLERRGQM</sequence>
<comment type="similarity">
    <text evidence="1">Belongs to the 'phage' integrase family.</text>
</comment>
<dbReference type="EMBL" id="CP076448">
    <property type="protein sequence ID" value="QXM24811.1"/>
    <property type="molecule type" value="Genomic_DNA"/>
</dbReference>
<proteinExistence type="inferred from homology"/>
<dbReference type="PANTHER" id="PTHR30629:SF2">
    <property type="entry name" value="PROPHAGE INTEGRASE INTS-RELATED"/>
    <property type="match status" value="1"/>
</dbReference>
<dbReference type="Pfam" id="PF00589">
    <property type="entry name" value="Phage_integrase"/>
    <property type="match status" value="1"/>
</dbReference>
<keyword evidence="2" id="KW-0229">DNA integration</keyword>
<evidence type="ECO:0000256" key="4">
    <source>
        <dbReference type="SAM" id="MobiDB-lite"/>
    </source>
</evidence>